<dbReference type="SUPFAM" id="SSF52210">
    <property type="entry name" value="Succinyl-CoA synthetase domains"/>
    <property type="match status" value="2"/>
</dbReference>
<dbReference type="InterPro" id="IPR013815">
    <property type="entry name" value="ATP_grasp_subdomain_1"/>
</dbReference>
<dbReference type="SUPFAM" id="SSF56059">
    <property type="entry name" value="Glutathione synthetase ATP-binding domain-like"/>
    <property type="match status" value="1"/>
</dbReference>
<dbReference type="EMBL" id="DTGT01000040">
    <property type="protein sequence ID" value="HGH59916.1"/>
    <property type="molecule type" value="Genomic_DNA"/>
</dbReference>
<feature type="domain" description="CoA-binding" evidence="4">
    <location>
        <begin position="11"/>
        <end position="106"/>
    </location>
</feature>
<dbReference type="AlphaFoldDB" id="A0A7C4EV32"/>
<dbReference type="SUPFAM" id="SSF51735">
    <property type="entry name" value="NAD(P)-binding Rossmann-fold domains"/>
    <property type="match status" value="1"/>
</dbReference>
<protein>
    <submittedName>
        <fullName evidence="5">CoA-binding protein</fullName>
    </submittedName>
</protein>
<evidence type="ECO:0000313" key="5">
    <source>
        <dbReference type="EMBL" id="HGH59916.1"/>
    </source>
</evidence>
<proteinExistence type="predicted"/>
<dbReference type="InterPro" id="IPR036291">
    <property type="entry name" value="NAD(P)-bd_dom_sf"/>
</dbReference>
<dbReference type="InterPro" id="IPR032875">
    <property type="entry name" value="Succ_CoA_lig_flav_dom"/>
</dbReference>
<dbReference type="Pfam" id="PF13549">
    <property type="entry name" value="ATP-grasp_5"/>
    <property type="match status" value="1"/>
</dbReference>
<name>A0A7C4EV32_9BACT</name>
<evidence type="ECO:0000256" key="3">
    <source>
        <dbReference type="ARBA" id="ARBA00022840"/>
    </source>
</evidence>
<sequence>MNRSKANMKDFFYPSSVVVIGVSTVPSNLGKEIARNLLEFQFNGIVHLVGLDGGVIFGRKIHRRLEEIEDPIDLAIILTPAKTVPSILEDCGKKGIRRVIIESGGFGEFSDAGRDLQAQLRKIATQYGIRFIGPNCIGLINASNGLATPFPTLRNVFRKGGVGIVAQSGGVALSFLNMFDSEQLGYSKFASIGNKLDVDESDLVEYLMEDPETKAICLYVESIKDGRRFTELGRKSPKPIVVHKANIGALSRIIAQSHTEALANDDQVVDAALHQVGIARLRDMQSYLDFVKILQLPPMTGRNLAIVSRSGGHAVIAADAAHTYGFNLPAPSPDLLQEIRKHMRADVIKLTNPLDLGDLFDFDVYAKIIRRILQEDAYDGVLLVHTYFAAIEGASSRRLLRSAAAMAQEYGKPVALCVATEPYEVSSLHKELEFPIFLSPERAVRALDAALRHDQRRRFVARQHEYASPDPPPHRPAIREYLGACLAQRRSPLLHEALEIIAHAGFATPAMAVLKDINELQEVCKIIEGPYAVKAIAPHISHKSDQGAVVLDLENPASLESACRAMFDRFAARDSRDAFRILVQKMAPRQVDSYELIVGGKRDPQFGPMALLGHGGLFVEIFAKGVLRMAPVTLADVDEMIDELPGSEILSGVRGRPAVDRPALRDAIVRVADLMTHFPEIQSIDINPLIVSPAGAIAVDARIFLHTGGQ</sequence>
<dbReference type="PANTHER" id="PTHR43334">
    <property type="entry name" value="ACETATE--COA LIGASE [ADP-FORMING]"/>
    <property type="match status" value="1"/>
</dbReference>
<dbReference type="Pfam" id="PF13607">
    <property type="entry name" value="Succ_CoA_lig"/>
    <property type="match status" value="1"/>
</dbReference>
<keyword evidence="1" id="KW-0436">Ligase</keyword>
<dbReference type="GO" id="GO:0016874">
    <property type="term" value="F:ligase activity"/>
    <property type="evidence" value="ECO:0007669"/>
    <property type="project" value="UniProtKB-KW"/>
</dbReference>
<evidence type="ECO:0000256" key="2">
    <source>
        <dbReference type="ARBA" id="ARBA00022741"/>
    </source>
</evidence>
<keyword evidence="3" id="KW-0067">ATP-binding</keyword>
<comment type="caution">
    <text evidence="5">The sequence shown here is derived from an EMBL/GenBank/DDBJ whole genome shotgun (WGS) entry which is preliminary data.</text>
</comment>
<evidence type="ECO:0000259" key="4">
    <source>
        <dbReference type="SMART" id="SM00881"/>
    </source>
</evidence>
<keyword evidence="2" id="KW-0547">Nucleotide-binding</keyword>
<dbReference type="PANTHER" id="PTHR43334:SF1">
    <property type="entry name" value="3-HYDROXYPROPIONATE--COA LIGASE [ADP-FORMING]"/>
    <property type="match status" value="1"/>
</dbReference>
<dbReference type="Gene3D" id="3.30.1490.20">
    <property type="entry name" value="ATP-grasp fold, A domain"/>
    <property type="match status" value="1"/>
</dbReference>
<organism evidence="5">
    <name type="scientific">Desulfomonile tiedjei</name>
    <dbReference type="NCBI Taxonomy" id="2358"/>
    <lineage>
        <taxon>Bacteria</taxon>
        <taxon>Pseudomonadati</taxon>
        <taxon>Thermodesulfobacteriota</taxon>
        <taxon>Desulfomonilia</taxon>
        <taxon>Desulfomonilales</taxon>
        <taxon>Desulfomonilaceae</taxon>
        <taxon>Desulfomonile</taxon>
    </lineage>
</organism>
<dbReference type="InterPro" id="IPR003781">
    <property type="entry name" value="CoA-bd"/>
</dbReference>
<evidence type="ECO:0000256" key="1">
    <source>
        <dbReference type="ARBA" id="ARBA00022598"/>
    </source>
</evidence>
<gene>
    <name evidence="5" type="ORF">ENV54_01310</name>
</gene>
<dbReference type="InterPro" id="IPR051538">
    <property type="entry name" value="Acyl-CoA_Synth/Transferase"/>
</dbReference>
<accession>A0A7C4EV32</accession>
<dbReference type="Gene3D" id="3.40.50.720">
    <property type="entry name" value="NAD(P)-binding Rossmann-like Domain"/>
    <property type="match status" value="1"/>
</dbReference>
<dbReference type="InterPro" id="IPR016102">
    <property type="entry name" value="Succinyl-CoA_synth-like"/>
</dbReference>
<dbReference type="GO" id="GO:0005524">
    <property type="term" value="F:ATP binding"/>
    <property type="evidence" value="ECO:0007669"/>
    <property type="project" value="UniProtKB-KW"/>
</dbReference>
<dbReference type="Gene3D" id="3.30.470.20">
    <property type="entry name" value="ATP-grasp fold, B domain"/>
    <property type="match status" value="1"/>
</dbReference>
<reference evidence="5" key="1">
    <citation type="journal article" date="2020" name="mSystems">
        <title>Genome- and Community-Level Interaction Insights into Carbon Utilization and Element Cycling Functions of Hydrothermarchaeota in Hydrothermal Sediment.</title>
        <authorList>
            <person name="Zhou Z."/>
            <person name="Liu Y."/>
            <person name="Xu W."/>
            <person name="Pan J."/>
            <person name="Luo Z.H."/>
            <person name="Li M."/>
        </authorList>
    </citation>
    <scope>NUCLEOTIDE SEQUENCE [LARGE SCALE GENOMIC DNA]</scope>
    <source>
        <strain evidence="5">SpSt-769</strain>
    </source>
</reference>
<dbReference type="Pfam" id="PF13380">
    <property type="entry name" value="CoA_binding_2"/>
    <property type="match status" value="1"/>
</dbReference>
<dbReference type="SMART" id="SM00881">
    <property type="entry name" value="CoA_binding"/>
    <property type="match status" value="1"/>
</dbReference>
<dbReference type="Gene3D" id="3.40.50.261">
    <property type="entry name" value="Succinyl-CoA synthetase domains"/>
    <property type="match status" value="2"/>
</dbReference>